<evidence type="ECO:0000313" key="7">
    <source>
        <dbReference type="EMBL" id="PWN22508.1"/>
    </source>
</evidence>
<evidence type="ECO:0000256" key="4">
    <source>
        <dbReference type="ARBA" id="ARBA00023136"/>
    </source>
</evidence>
<evidence type="ECO:0000256" key="6">
    <source>
        <dbReference type="SAM" id="Phobius"/>
    </source>
</evidence>
<keyword evidence="8" id="KW-1185">Reference proteome</keyword>
<keyword evidence="2 6" id="KW-0812">Transmembrane</keyword>
<feature type="region of interest" description="Disordered" evidence="5">
    <location>
        <begin position="350"/>
        <end position="503"/>
    </location>
</feature>
<feature type="compositionally biased region" description="Low complexity" evidence="5">
    <location>
        <begin position="485"/>
        <end position="494"/>
    </location>
</feature>
<protein>
    <recommendedName>
        <fullName evidence="9">Mitochondrial carrier</fullName>
    </recommendedName>
</protein>
<feature type="transmembrane region" description="Helical" evidence="6">
    <location>
        <begin position="6"/>
        <end position="23"/>
    </location>
</feature>
<dbReference type="EMBL" id="KZ819323">
    <property type="protein sequence ID" value="PWN22508.1"/>
    <property type="molecule type" value="Genomic_DNA"/>
</dbReference>
<keyword evidence="3 6" id="KW-1133">Transmembrane helix</keyword>
<accession>A0A316UCB2</accession>
<reference evidence="7 8" key="1">
    <citation type="journal article" date="2018" name="Mol. Biol. Evol.">
        <title>Broad Genomic Sampling Reveals a Smut Pathogenic Ancestry of the Fungal Clade Ustilaginomycotina.</title>
        <authorList>
            <person name="Kijpornyongpan T."/>
            <person name="Mondo S.J."/>
            <person name="Barry K."/>
            <person name="Sandor L."/>
            <person name="Lee J."/>
            <person name="Lipzen A."/>
            <person name="Pangilinan J."/>
            <person name="LaButti K."/>
            <person name="Hainaut M."/>
            <person name="Henrissat B."/>
            <person name="Grigoriev I.V."/>
            <person name="Spatafora J.W."/>
            <person name="Aime M.C."/>
        </authorList>
    </citation>
    <scope>NUCLEOTIDE SEQUENCE [LARGE SCALE GENOMIC DNA]</scope>
    <source>
        <strain evidence="7 8">MCA 4718</strain>
    </source>
</reference>
<dbReference type="RefSeq" id="XP_025349668.1">
    <property type="nucleotide sequence ID" value="XM_025491110.1"/>
</dbReference>
<evidence type="ECO:0000256" key="1">
    <source>
        <dbReference type="ARBA" id="ARBA00004370"/>
    </source>
</evidence>
<feature type="transmembrane region" description="Helical" evidence="6">
    <location>
        <begin position="224"/>
        <end position="243"/>
    </location>
</feature>
<dbReference type="STRING" id="1684307.A0A316UCB2"/>
<dbReference type="OrthoDB" id="21292at2759"/>
<evidence type="ECO:0000313" key="8">
    <source>
        <dbReference type="Proteomes" id="UP000245942"/>
    </source>
</evidence>
<feature type="transmembrane region" description="Helical" evidence="6">
    <location>
        <begin position="119"/>
        <end position="141"/>
    </location>
</feature>
<name>A0A316UCB2_9BASI</name>
<feature type="transmembrane region" description="Helical" evidence="6">
    <location>
        <begin position="165"/>
        <end position="187"/>
    </location>
</feature>
<evidence type="ECO:0000256" key="2">
    <source>
        <dbReference type="ARBA" id="ARBA00022692"/>
    </source>
</evidence>
<evidence type="ECO:0008006" key="9">
    <source>
        <dbReference type="Google" id="ProtNLM"/>
    </source>
</evidence>
<dbReference type="InterPro" id="IPR023395">
    <property type="entry name" value="MCP_dom_sf"/>
</dbReference>
<dbReference type="Proteomes" id="UP000245942">
    <property type="component" value="Unassembled WGS sequence"/>
</dbReference>
<evidence type="ECO:0000256" key="5">
    <source>
        <dbReference type="SAM" id="MobiDB-lite"/>
    </source>
</evidence>
<proteinExistence type="predicted"/>
<dbReference type="AlphaFoldDB" id="A0A316UCB2"/>
<keyword evidence="4 6" id="KW-0472">Membrane</keyword>
<dbReference type="GO" id="GO:0016020">
    <property type="term" value="C:membrane"/>
    <property type="evidence" value="ECO:0007669"/>
    <property type="project" value="UniProtKB-SubCell"/>
</dbReference>
<sequence length="543" mass="57346">MGLFSFIGSIFIIVISVNIAVLISQPFSGSLVRLRANYLPKAVSLDDVLEDGAMEGPGEEQAFGFEPGQGRGGLSGVTPRKISAYFLSQRRQSAKIGPVVSGIFPMLFRTKRLEGWSGVYKGSIPVALQLIVLAFATSILFDVDGHSTVGAGGSYKAAPTGPGQFGFFTNLFFMIIGALVALPLEVLTCRTIVHPRVLTPDLASIRSNLNELFSPAEVAQPWRIYLIPGLLPTTFAHICWVGILTRLVRHILVPNLGGLAEPTPAAPGDTTYSSPSSVEVNPLALVIFLLWCAFSVVALSPLEVVSVRLATQRPEKQQPLHLAYAHLGNGNSNAPASYSHQASVPRSDGAFADEVPATDKPLPSQPESAEAENAPGRPSFAIEDEDEDAPESRGANGGEDAQDPLIEGNGGEGQQQTGSRTSSEQGRGAAAGGGAQRHLGGQSIPAPPPPHLRNSSSSYHHHHSGGGYDEPAEPVIALRPVEEPSSTSQQQSSSGGQGIEEQAVQRYEGLKDCLDKIVEEEGVEALYRGAWVTGIGALLGAFN</sequence>
<comment type="subcellular location">
    <subcellularLocation>
        <location evidence="1">Membrane</location>
    </subcellularLocation>
</comment>
<feature type="transmembrane region" description="Helical" evidence="6">
    <location>
        <begin position="283"/>
        <end position="305"/>
    </location>
</feature>
<evidence type="ECO:0000256" key="3">
    <source>
        <dbReference type="ARBA" id="ARBA00022989"/>
    </source>
</evidence>
<dbReference type="SUPFAM" id="SSF103506">
    <property type="entry name" value="Mitochondrial carrier"/>
    <property type="match status" value="2"/>
</dbReference>
<gene>
    <name evidence="7" type="ORF">BCV69DRAFT_276425</name>
</gene>
<dbReference type="GeneID" id="37012844"/>
<organism evidence="7 8">
    <name type="scientific">Pseudomicrostroma glucosiphilum</name>
    <dbReference type="NCBI Taxonomy" id="1684307"/>
    <lineage>
        <taxon>Eukaryota</taxon>
        <taxon>Fungi</taxon>
        <taxon>Dikarya</taxon>
        <taxon>Basidiomycota</taxon>
        <taxon>Ustilaginomycotina</taxon>
        <taxon>Exobasidiomycetes</taxon>
        <taxon>Microstromatales</taxon>
        <taxon>Microstromatales incertae sedis</taxon>
        <taxon>Pseudomicrostroma</taxon>
    </lineage>
</organism>